<dbReference type="RefSeq" id="WP_343877249.1">
    <property type="nucleotide sequence ID" value="NZ_BAAAIJ010000003.1"/>
</dbReference>
<dbReference type="PANTHER" id="PTHR46268">
    <property type="entry name" value="STRESS RESPONSE PROTEIN NHAX"/>
    <property type="match status" value="1"/>
</dbReference>
<dbReference type="InterPro" id="IPR006015">
    <property type="entry name" value="Universal_stress_UspA"/>
</dbReference>
<keyword evidence="4" id="KW-1185">Reference proteome</keyword>
<proteinExistence type="inferred from homology"/>
<accession>A0ABW4Q576</accession>
<protein>
    <submittedName>
        <fullName evidence="3">Universal stress protein</fullName>
    </submittedName>
</protein>
<comment type="similarity">
    <text evidence="1">Belongs to the universal stress protein A family.</text>
</comment>
<feature type="domain" description="UspA" evidence="2">
    <location>
        <begin position="151"/>
        <end position="278"/>
    </location>
</feature>
<evidence type="ECO:0000256" key="1">
    <source>
        <dbReference type="ARBA" id="ARBA00008791"/>
    </source>
</evidence>
<dbReference type="SUPFAM" id="SSF52402">
    <property type="entry name" value="Adenine nucleotide alpha hydrolases-like"/>
    <property type="match status" value="2"/>
</dbReference>
<feature type="domain" description="UspA" evidence="2">
    <location>
        <begin position="5"/>
        <end position="142"/>
    </location>
</feature>
<dbReference type="Pfam" id="PF00582">
    <property type="entry name" value="Usp"/>
    <property type="match status" value="2"/>
</dbReference>
<reference evidence="4" key="1">
    <citation type="journal article" date="2019" name="Int. J. Syst. Evol. Microbiol.">
        <title>The Global Catalogue of Microorganisms (GCM) 10K type strain sequencing project: providing services to taxonomists for standard genome sequencing and annotation.</title>
        <authorList>
            <consortium name="The Broad Institute Genomics Platform"/>
            <consortium name="The Broad Institute Genome Sequencing Center for Infectious Disease"/>
            <person name="Wu L."/>
            <person name="Ma J."/>
        </authorList>
    </citation>
    <scope>NUCLEOTIDE SEQUENCE [LARGE SCALE GENOMIC DNA]</scope>
    <source>
        <strain evidence="4">JCM 11496</strain>
    </source>
</reference>
<dbReference type="Gene3D" id="3.40.50.620">
    <property type="entry name" value="HUPs"/>
    <property type="match status" value="2"/>
</dbReference>
<dbReference type="PANTHER" id="PTHR46268:SF6">
    <property type="entry name" value="UNIVERSAL STRESS PROTEIN UP12"/>
    <property type="match status" value="1"/>
</dbReference>
<organism evidence="3 4">
    <name type="scientific">Arthrobacter flavus</name>
    <dbReference type="NCBI Taxonomy" id="95172"/>
    <lineage>
        <taxon>Bacteria</taxon>
        <taxon>Bacillati</taxon>
        <taxon>Actinomycetota</taxon>
        <taxon>Actinomycetes</taxon>
        <taxon>Micrococcales</taxon>
        <taxon>Micrococcaceae</taxon>
        <taxon>Arthrobacter</taxon>
    </lineage>
</organism>
<sequence>MTQVRPVVVGYDGSDTSQRAVVWAAHHAAAAELPLVVVHCWMGMSHSGEPGSMIEASDNARRIVAEKTAAKGVDLAKQAAPEVSTSAHLIVGHPSEVLTKASMDASLLVTGSRGLGGFKGLLIGSVSLHLASCATCPIAVVRKERPAKRGILVAIDGSPQSDKALLFAADLARARRTSLRLLHIRPYSRYAITRPPVPESEHDPVIQQAISLLPGDVDVTIVEDSLDGPTVPRNIVLHAQKASCVVVGAKGRNSLTVRLGSTVHAVLHYAQGTTIIVR</sequence>
<gene>
    <name evidence="3" type="ORF">ACFSFX_01240</name>
</gene>
<dbReference type="InterPro" id="IPR014729">
    <property type="entry name" value="Rossmann-like_a/b/a_fold"/>
</dbReference>
<dbReference type="Proteomes" id="UP001597307">
    <property type="component" value="Unassembled WGS sequence"/>
</dbReference>
<evidence type="ECO:0000259" key="2">
    <source>
        <dbReference type="Pfam" id="PF00582"/>
    </source>
</evidence>
<evidence type="ECO:0000313" key="4">
    <source>
        <dbReference type="Proteomes" id="UP001597307"/>
    </source>
</evidence>
<comment type="caution">
    <text evidence="3">The sequence shown here is derived from an EMBL/GenBank/DDBJ whole genome shotgun (WGS) entry which is preliminary data.</text>
</comment>
<dbReference type="EMBL" id="JBHUGA010000003">
    <property type="protein sequence ID" value="MFD1845219.1"/>
    <property type="molecule type" value="Genomic_DNA"/>
</dbReference>
<dbReference type="PRINTS" id="PR01438">
    <property type="entry name" value="UNVRSLSTRESS"/>
</dbReference>
<dbReference type="InterPro" id="IPR006016">
    <property type="entry name" value="UspA"/>
</dbReference>
<dbReference type="CDD" id="cd00293">
    <property type="entry name" value="USP-like"/>
    <property type="match status" value="1"/>
</dbReference>
<name>A0ABW4Q576_9MICC</name>
<evidence type="ECO:0000313" key="3">
    <source>
        <dbReference type="EMBL" id="MFD1845219.1"/>
    </source>
</evidence>